<sequence>MRGHLAIAHTRYSTTGSNRRQNAQPLLAYGPRGAIALGHNGNVINALPLREYCREQYNSVFTGTSDSEVIAELFAKTPGDNWFEVSDQVMSMLSGAYSLIMMTKHELIAVRDPLGVRPLCLGRLDGGWVFASESAALDNLGAEFERELEPGEVIVVNREGIENWVWPKASVSHKMCIFEQIYFARPDSILDGSLAYENRMRMGAIAYKENPVEADLVIGIPDSSTPHAAGYAAAANIPYSEGLVKNRYVGRTFIQPDQYMRELASGLSSMR</sequence>
<evidence type="ECO:0000259" key="3">
    <source>
        <dbReference type="PROSITE" id="PS51278"/>
    </source>
</evidence>
<dbReference type="Proteomes" id="UP001174909">
    <property type="component" value="Unassembled WGS sequence"/>
</dbReference>
<feature type="domain" description="Glutamine amidotransferase type-2" evidence="3">
    <location>
        <begin position="1"/>
        <end position="159"/>
    </location>
</feature>
<keyword evidence="2" id="KW-0315">Glutamine amidotransferase</keyword>
<comment type="caution">
    <text evidence="4">The sequence shown here is derived from an EMBL/GenBank/DDBJ whole genome shotgun (WGS) entry which is preliminary data.</text>
</comment>
<dbReference type="AlphaFoldDB" id="A0AA35R1M0"/>
<gene>
    <name evidence="4" type="ORF">GBAR_LOCUS2540</name>
</gene>
<dbReference type="InterPro" id="IPR017932">
    <property type="entry name" value="GATase_2_dom"/>
</dbReference>
<dbReference type="InterPro" id="IPR029057">
    <property type="entry name" value="PRTase-like"/>
</dbReference>
<organism evidence="4 5">
    <name type="scientific">Geodia barretti</name>
    <name type="common">Barrett's horny sponge</name>
    <dbReference type="NCBI Taxonomy" id="519541"/>
    <lineage>
        <taxon>Eukaryota</taxon>
        <taxon>Metazoa</taxon>
        <taxon>Porifera</taxon>
        <taxon>Demospongiae</taxon>
        <taxon>Heteroscleromorpha</taxon>
        <taxon>Tetractinellida</taxon>
        <taxon>Astrophorina</taxon>
        <taxon>Geodiidae</taxon>
        <taxon>Geodia</taxon>
    </lineage>
</organism>
<evidence type="ECO:0000256" key="1">
    <source>
        <dbReference type="ARBA" id="ARBA00022679"/>
    </source>
</evidence>
<protein>
    <submittedName>
        <fullName evidence="4">Amidophosphoribosyltransferase</fullName>
    </submittedName>
</protein>
<evidence type="ECO:0000313" key="5">
    <source>
        <dbReference type="Proteomes" id="UP001174909"/>
    </source>
</evidence>
<name>A0AA35R1M0_GEOBA</name>
<dbReference type="SUPFAM" id="SSF56235">
    <property type="entry name" value="N-terminal nucleophile aminohydrolases (Ntn hydrolases)"/>
    <property type="match status" value="1"/>
</dbReference>
<dbReference type="EMBL" id="CASHTH010000353">
    <property type="protein sequence ID" value="CAI7998832.1"/>
    <property type="molecule type" value="Genomic_DNA"/>
</dbReference>
<accession>A0AA35R1M0</accession>
<dbReference type="InterPro" id="IPR029055">
    <property type="entry name" value="Ntn_hydrolases_N"/>
</dbReference>
<dbReference type="GO" id="GO:0016740">
    <property type="term" value="F:transferase activity"/>
    <property type="evidence" value="ECO:0007669"/>
    <property type="project" value="UniProtKB-KW"/>
</dbReference>
<keyword evidence="1" id="KW-0808">Transferase</keyword>
<keyword evidence="5" id="KW-1185">Reference proteome</keyword>
<dbReference type="PANTHER" id="PTHR11907">
    <property type="entry name" value="AMIDOPHOSPHORIBOSYLTRANSFERASE"/>
    <property type="match status" value="1"/>
</dbReference>
<proteinExistence type="predicted"/>
<dbReference type="SUPFAM" id="SSF53271">
    <property type="entry name" value="PRTase-like"/>
    <property type="match status" value="1"/>
</dbReference>
<dbReference type="Pfam" id="PF13522">
    <property type="entry name" value="GATase_6"/>
    <property type="match status" value="1"/>
</dbReference>
<evidence type="ECO:0000256" key="2">
    <source>
        <dbReference type="ARBA" id="ARBA00022962"/>
    </source>
</evidence>
<reference evidence="4" key="1">
    <citation type="submission" date="2023-03" db="EMBL/GenBank/DDBJ databases">
        <authorList>
            <person name="Steffen K."/>
            <person name="Cardenas P."/>
        </authorList>
    </citation>
    <scope>NUCLEOTIDE SEQUENCE</scope>
</reference>
<evidence type="ECO:0000313" key="4">
    <source>
        <dbReference type="EMBL" id="CAI7998832.1"/>
    </source>
</evidence>
<dbReference type="PROSITE" id="PS51278">
    <property type="entry name" value="GATASE_TYPE_2"/>
    <property type="match status" value="1"/>
</dbReference>
<dbReference type="Gene3D" id="3.60.20.10">
    <property type="entry name" value="Glutamine Phosphoribosylpyrophosphate, subunit 1, domain 1"/>
    <property type="match status" value="1"/>
</dbReference>